<reference evidence="2 4" key="1">
    <citation type="submission" date="2017-06" db="EMBL/GenBank/DDBJ databases">
        <title>Genome Sequencing of the methanotroph Methylovulum psychrotolerants str. HV10-M2 isolated from a high-altitude environment.</title>
        <authorList>
            <person name="Mateos-Rivera A."/>
        </authorList>
    </citation>
    <scope>NUCLEOTIDE SEQUENCE [LARGE SCALE GENOMIC DNA]</scope>
    <source>
        <strain evidence="2 4">HV10_M2</strain>
    </source>
</reference>
<evidence type="ECO:0000313" key="2">
    <source>
        <dbReference type="EMBL" id="ASF46404.1"/>
    </source>
</evidence>
<accession>A0A1Z4BYM2</accession>
<dbReference type="InterPro" id="IPR052919">
    <property type="entry name" value="TA_system_RNase"/>
</dbReference>
<name>A0A1Z4BYM2_9GAMM</name>
<dbReference type="Gene3D" id="3.40.50.1010">
    <property type="entry name" value="5'-nuclease"/>
    <property type="match status" value="1"/>
</dbReference>
<dbReference type="EMBL" id="CP022129">
    <property type="protein sequence ID" value="ASF46404.1"/>
    <property type="molecule type" value="Genomic_DNA"/>
</dbReference>
<dbReference type="InterPro" id="IPR041705">
    <property type="entry name" value="PIN_Sll0205"/>
</dbReference>
<dbReference type="OrthoDB" id="9798990at2"/>
<proteinExistence type="predicted"/>
<evidence type="ECO:0000313" key="4">
    <source>
        <dbReference type="Proteomes" id="UP000197019"/>
    </source>
</evidence>
<gene>
    <name evidence="3" type="ORF">AADEFJLK_00845</name>
    <name evidence="2" type="ORF">CEK71_10135</name>
</gene>
<dbReference type="Pfam" id="PF01850">
    <property type="entry name" value="PIN"/>
    <property type="match status" value="1"/>
</dbReference>
<reference evidence="3 5" key="2">
    <citation type="submission" date="2017-11" db="EMBL/GenBank/DDBJ databases">
        <title>Draft Genome Sequence of Methylobacter psychrotolerans Sph1T, an Obligate Methanotroph from Low-Temperature Environments.</title>
        <authorList>
            <person name="Oshkin I.Y."/>
            <person name="Miroshnikov K."/>
            <person name="Belova S.E."/>
            <person name="Korzhenkov A."/>
            <person name="Toshchakov S.V."/>
            <person name="Dedysh S.N."/>
        </authorList>
    </citation>
    <scope>NUCLEOTIDE SEQUENCE [LARGE SCALE GENOMIC DNA]</scope>
    <source>
        <strain evidence="3 5">Sph1</strain>
    </source>
</reference>
<dbReference type="PANTHER" id="PTHR36173">
    <property type="entry name" value="RIBONUCLEASE VAPC16-RELATED"/>
    <property type="match status" value="1"/>
</dbReference>
<evidence type="ECO:0000313" key="3">
    <source>
        <dbReference type="EMBL" id="POZ53804.1"/>
    </source>
</evidence>
<dbReference type="Proteomes" id="UP000197019">
    <property type="component" value="Chromosome"/>
</dbReference>
<dbReference type="CDD" id="cd09872">
    <property type="entry name" value="PIN_Sll0205-like"/>
    <property type="match status" value="1"/>
</dbReference>
<evidence type="ECO:0000259" key="1">
    <source>
        <dbReference type="Pfam" id="PF01850"/>
    </source>
</evidence>
<dbReference type="KEGG" id="mpsy:CEK71_10135"/>
<keyword evidence="4" id="KW-1185">Reference proteome</keyword>
<dbReference type="InterPro" id="IPR029060">
    <property type="entry name" value="PIN-like_dom_sf"/>
</dbReference>
<dbReference type="InterPro" id="IPR002716">
    <property type="entry name" value="PIN_dom"/>
</dbReference>
<dbReference type="EMBL" id="PGFZ01000001">
    <property type="protein sequence ID" value="POZ53804.1"/>
    <property type="molecule type" value="Genomic_DNA"/>
</dbReference>
<dbReference type="SUPFAM" id="SSF88723">
    <property type="entry name" value="PIN domain-like"/>
    <property type="match status" value="1"/>
</dbReference>
<protein>
    <submittedName>
        <fullName evidence="2">PIN domain nuclease</fullName>
    </submittedName>
    <submittedName>
        <fullName evidence="3">Twitching motility protein PilT</fullName>
    </submittedName>
</protein>
<dbReference type="Proteomes" id="UP000237423">
    <property type="component" value="Unassembled WGS sequence"/>
</dbReference>
<sequence length="132" mass="14904">MRGYLLDTHSFLWSIWEPEKLGSQAVAVIENADNEVFVSCISFWEVSLKYALGKLSLGCNPDTLLKLADDMGFTTIPLTPKEAALFYQLPKLAHKDPFDRMLIWQAVANDWVLISKDSQFDAYGSSGLKTIW</sequence>
<evidence type="ECO:0000313" key="5">
    <source>
        <dbReference type="Proteomes" id="UP000237423"/>
    </source>
</evidence>
<feature type="domain" description="PIN" evidence="1">
    <location>
        <begin position="4"/>
        <end position="123"/>
    </location>
</feature>
<organism evidence="2 4">
    <name type="scientific">Methylovulum psychrotolerans</name>
    <dbReference type="NCBI Taxonomy" id="1704499"/>
    <lineage>
        <taxon>Bacteria</taxon>
        <taxon>Pseudomonadati</taxon>
        <taxon>Pseudomonadota</taxon>
        <taxon>Gammaproteobacteria</taxon>
        <taxon>Methylococcales</taxon>
        <taxon>Methylococcaceae</taxon>
        <taxon>Methylovulum</taxon>
    </lineage>
</organism>
<dbReference type="PANTHER" id="PTHR36173:SF2">
    <property type="entry name" value="RIBONUCLEASE VAPC16"/>
    <property type="match status" value="1"/>
</dbReference>
<dbReference type="AlphaFoldDB" id="A0A1Z4BYM2"/>